<sequence length="96" mass="11311">MHHQPPNHERALNLSILTVSGPVKLSRRLHSWWCPSVNFFKFQLCNHTSPGTEKLSFPGSCPSRRIYRRRNASWYRLRSELGRYLIAFEPLTFVLD</sequence>
<dbReference type="AlphaFoldDB" id="A8NVW7"/>
<name>A8NVW7_BRUMA</name>
<gene>
    <name evidence="1" type="ORF">Bm1_11025</name>
</gene>
<dbReference type="EMBL" id="DS238121">
    <property type="protein sequence ID" value="EDP37487.1"/>
    <property type="molecule type" value="Genomic_DNA"/>
</dbReference>
<accession>A8NVW7</accession>
<dbReference type="HOGENOM" id="CLU_3194039_0_0_1"/>
<proteinExistence type="predicted"/>
<protein>
    <submittedName>
        <fullName evidence="1">Uncharacterized protein</fullName>
    </submittedName>
</protein>
<organism evidence="1">
    <name type="scientific">Brugia malayi</name>
    <name type="common">Filarial nematode worm</name>
    <dbReference type="NCBI Taxonomy" id="6279"/>
    <lineage>
        <taxon>Eukaryota</taxon>
        <taxon>Metazoa</taxon>
        <taxon>Ecdysozoa</taxon>
        <taxon>Nematoda</taxon>
        <taxon>Chromadorea</taxon>
        <taxon>Rhabditida</taxon>
        <taxon>Spirurina</taxon>
        <taxon>Spiruromorpha</taxon>
        <taxon>Filarioidea</taxon>
        <taxon>Onchocercidae</taxon>
        <taxon>Brugia</taxon>
    </lineage>
</organism>
<evidence type="ECO:0000313" key="1">
    <source>
        <dbReference type="EMBL" id="EDP37487.1"/>
    </source>
</evidence>
<reference evidence="1" key="1">
    <citation type="journal article" date="2007" name="Science">
        <title>Draft genome of the filarial nematode parasite Brugia malayi.</title>
        <authorList>
            <person name="Ghedin E."/>
            <person name="Wang S."/>
            <person name="Spiro D."/>
            <person name="Caler E."/>
            <person name="Zhao Q."/>
            <person name="Crabtree J."/>
            <person name="Allen J.E."/>
            <person name="Delcher A.L."/>
            <person name="Guiliano D.B."/>
            <person name="Miranda-Saavedra D."/>
            <person name="Angiuoli S.V."/>
            <person name="Creasy T."/>
            <person name="Amedeo P."/>
            <person name="Haas B."/>
            <person name="El-Sayed N.M."/>
            <person name="Wortman J.R."/>
            <person name="Feldblyum T."/>
            <person name="Tallon L."/>
            <person name="Schatz M."/>
            <person name="Shumway M."/>
            <person name="Koo H."/>
            <person name="Salzberg S.L."/>
            <person name="Schobel S."/>
            <person name="Pertea M."/>
            <person name="Pop M."/>
            <person name="White O."/>
            <person name="Barton G.J."/>
            <person name="Carlow C.K."/>
            <person name="Crawford M.J."/>
            <person name="Daub J."/>
            <person name="Dimmic M.W."/>
            <person name="Estes C.F."/>
            <person name="Foster J.M."/>
            <person name="Ganatra M."/>
            <person name="Gregory W.F."/>
            <person name="Johnson N.M."/>
            <person name="Jin J."/>
            <person name="Komuniecki R."/>
            <person name="Korf I."/>
            <person name="Kumar S."/>
            <person name="Laney S."/>
            <person name="Li B.W."/>
            <person name="Li W."/>
            <person name="Lindblom T.H."/>
            <person name="Lustigman S."/>
            <person name="Ma D."/>
            <person name="Maina C.V."/>
            <person name="Martin D.M."/>
            <person name="McCarter J.P."/>
            <person name="McReynolds L."/>
            <person name="Mitreva M."/>
            <person name="Nutman T.B."/>
            <person name="Parkinson J."/>
            <person name="Peregrin-Alvarez J.M."/>
            <person name="Poole C."/>
            <person name="Ren Q."/>
            <person name="Saunders L."/>
            <person name="Sluder A.E."/>
            <person name="Smith K."/>
            <person name="Stanke M."/>
            <person name="Unnasch T.R."/>
            <person name="Ware J."/>
            <person name="Wei A.D."/>
            <person name="Weil G."/>
            <person name="Williams D.J."/>
            <person name="Zhang Y."/>
            <person name="Williams S.A."/>
            <person name="Fraser-Liggett C."/>
            <person name="Slatko B."/>
            <person name="Blaxter M.L."/>
            <person name="Scott A.L."/>
        </authorList>
    </citation>
    <scope>NUCLEOTIDE SEQUENCE [LARGE SCALE GENOMIC DNA]</scope>
</reference>